<protein>
    <recommendedName>
        <fullName evidence="2">1-acylglycerol-3-phosphate O-acyltransferase</fullName>
        <ecNumber evidence="2">2.3.1.51</ecNumber>
    </recommendedName>
</protein>
<evidence type="ECO:0000256" key="5">
    <source>
        <dbReference type="SAM" id="Phobius"/>
    </source>
</evidence>
<comment type="pathway">
    <text evidence="1">Phospholipid metabolism; CDP-diacylglycerol biosynthesis; CDP-diacylglycerol from sn-glycerol 3-phosphate: step 2/3.</text>
</comment>
<dbReference type="OrthoDB" id="202234at2759"/>
<evidence type="ECO:0000313" key="7">
    <source>
        <dbReference type="EMBL" id="CRK90839.1"/>
    </source>
</evidence>
<dbReference type="EC" id="2.3.1.51" evidence="2"/>
<evidence type="ECO:0000256" key="2">
    <source>
        <dbReference type="ARBA" id="ARBA00013211"/>
    </source>
</evidence>
<keyword evidence="5" id="KW-0812">Transmembrane</keyword>
<evidence type="ECO:0000256" key="1">
    <source>
        <dbReference type="ARBA" id="ARBA00004728"/>
    </source>
</evidence>
<reference evidence="7 8" key="1">
    <citation type="submission" date="2015-04" db="EMBL/GenBank/DDBJ databases">
        <authorList>
            <person name="Syromyatnikov M.Y."/>
            <person name="Popov V.N."/>
        </authorList>
    </citation>
    <scope>NUCLEOTIDE SEQUENCE [LARGE SCALE GENOMIC DNA]</scope>
</reference>
<dbReference type="SMART" id="SM00563">
    <property type="entry name" value="PlsC"/>
    <property type="match status" value="1"/>
</dbReference>
<dbReference type="SUPFAM" id="SSF69593">
    <property type="entry name" value="Glycerol-3-phosphate (1)-acyltransferase"/>
    <property type="match status" value="1"/>
</dbReference>
<keyword evidence="5" id="KW-0472">Membrane</keyword>
<evidence type="ECO:0000259" key="6">
    <source>
        <dbReference type="SMART" id="SM00563"/>
    </source>
</evidence>
<dbReference type="AlphaFoldDB" id="A0A1J1HS10"/>
<keyword evidence="5" id="KW-1133">Transmembrane helix</keyword>
<organism evidence="7 8">
    <name type="scientific">Clunio marinus</name>
    <dbReference type="NCBI Taxonomy" id="568069"/>
    <lineage>
        <taxon>Eukaryota</taxon>
        <taxon>Metazoa</taxon>
        <taxon>Ecdysozoa</taxon>
        <taxon>Arthropoda</taxon>
        <taxon>Hexapoda</taxon>
        <taxon>Insecta</taxon>
        <taxon>Pterygota</taxon>
        <taxon>Neoptera</taxon>
        <taxon>Endopterygota</taxon>
        <taxon>Diptera</taxon>
        <taxon>Nematocera</taxon>
        <taxon>Chironomoidea</taxon>
        <taxon>Chironomidae</taxon>
        <taxon>Clunio</taxon>
    </lineage>
</organism>
<proteinExistence type="predicted"/>
<dbReference type="GO" id="GO:0006654">
    <property type="term" value="P:phosphatidic acid biosynthetic process"/>
    <property type="evidence" value="ECO:0007669"/>
    <property type="project" value="TreeGrafter"/>
</dbReference>
<evidence type="ECO:0000256" key="4">
    <source>
        <dbReference type="ARBA" id="ARBA00023315"/>
    </source>
</evidence>
<feature type="transmembrane region" description="Helical" evidence="5">
    <location>
        <begin position="9"/>
        <end position="27"/>
    </location>
</feature>
<dbReference type="Proteomes" id="UP000183832">
    <property type="component" value="Unassembled WGS sequence"/>
</dbReference>
<keyword evidence="4" id="KW-0012">Acyltransferase</keyword>
<dbReference type="STRING" id="568069.A0A1J1HS10"/>
<accession>A0A1J1HS10</accession>
<dbReference type="EMBL" id="CVRI01000020">
    <property type="protein sequence ID" value="CRK90839.1"/>
    <property type="molecule type" value="Genomic_DNA"/>
</dbReference>
<dbReference type="GO" id="GO:0005783">
    <property type="term" value="C:endoplasmic reticulum"/>
    <property type="evidence" value="ECO:0007669"/>
    <property type="project" value="TreeGrafter"/>
</dbReference>
<name>A0A1J1HS10_9DIPT</name>
<dbReference type="CDD" id="cd07989">
    <property type="entry name" value="LPLAT_AGPAT-like"/>
    <property type="match status" value="1"/>
</dbReference>
<evidence type="ECO:0000256" key="3">
    <source>
        <dbReference type="ARBA" id="ARBA00022679"/>
    </source>
</evidence>
<keyword evidence="3" id="KW-0808">Transferase</keyword>
<dbReference type="PANTHER" id="PTHR10434:SF11">
    <property type="entry name" value="1-ACYL-SN-GLYCEROL-3-PHOSPHATE ACYLTRANSFERASE"/>
    <property type="match status" value="1"/>
</dbReference>
<keyword evidence="8" id="KW-1185">Reference proteome</keyword>
<evidence type="ECO:0000313" key="8">
    <source>
        <dbReference type="Proteomes" id="UP000183832"/>
    </source>
</evidence>
<dbReference type="PANTHER" id="PTHR10434">
    <property type="entry name" value="1-ACYL-SN-GLYCEROL-3-PHOSPHATE ACYLTRANSFERASE"/>
    <property type="match status" value="1"/>
</dbReference>
<dbReference type="GO" id="GO:0003841">
    <property type="term" value="F:1-acylglycerol-3-phosphate O-acyltransferase activity"/>
    <property type="evidence" value="ECO:0007669"/>
    <property type="project" value="UniProtKB-EC"/>
</dbReference>
<dbReference type="InterPro" id="IPR002123">
    <property type="entry name" value="Plipid/glycerol_acylTrfase"/>
</dbReference>
<sequence length="149" mass="16390">MSAIGKQELLLVGPFGIAAWLAGITFINRQGGEKGKQTINQAMNGLKEKKIKLWVFPEGTRRNTGEIHQFKKGAFHTAVQAQVPIVPVVFSSYKPFLNGKRKTFNKGEVIITALPEISTAGLSANDVDDLIERTRNAMIEAYNETSKSD</sequence>
<dbReference type="Pfam" id="PF01553">
    <property type="entry name" value="Acyltransferase"/>
    <property type="match status" value="1"/>
</dbReference>
<feature type="domain" description="Phospholipid/glycerol acyltransferase" evidence="6">
    <location>
        <begin position="1"/>
        <end position="93"/>
    </location>
</feature>
<gene>
    <name evidence="7" type="ORF">CLUMA_CG004529</name>
</gene>